<keyword evidence="2" id="KW-1185">Reference proteome</keyword>
<proteinExistence type="predicted"/>
<dbReference type="AlphaFoldDB" id="A0AAQ3PE04"/>
<protein>
    <submittedName>
        <fullName evidence="1">Uncharacterized protein</fullName>
    </submittedName>
</protein>
<dbReference type="EMBL" id="CP144700">
    <property type="protein sequence ID" value="WVZ26683.1"/>
    <property type="molecule type" value="Genomic_DNA"/>
</dbReference>
<reference evidence="1 2" key="1">
    <citation type="journal article" date="2023" name="Life. Sci Alliance">
        <title>Evolutionary insights into 3D genome organization and epigenetic landscape of Vigna mungo.</title>
        <authorList>
            <person name="Junaid A."/>
            <person name="Singh B."/>
            <person name="Bhatia S."/>
        </authorList>
    </citation>
    <scope>NUCLEOTIDE SEQUENCE [LARGE SCALE GENOMIC DNA]</scope>
    <source>
        <strain evidence="1">Urdbean</strain>
    </source>
</reference>
<dbReference type="Proteomes" id="UP001374535">
    <property type="component" value="Chromosome 1"/>
</dbReference>
<organism evidence="1 2">
    <name type="scientific">Vigna mungo</name>
    <name type="common">Black gram</name>
    <name type="synonym">Phaseolus mungo</name>
    <dbReference type="NCBI Taxonomy" id="3915"/>
    <lineage>
        <taxon>Eukaryota</taxon>
        <taxon>Viridiplantae</taxon>
        <taxon>Streptophyta</taxon>
        <taxon>Embryophyta</taxon>
        <taxon>Tracheophyta</taxon>
        <taxon>Spermatophyta</taxon>
        <taxon>Magnoliopsida</taxon>
        <taxon>eudicotyledons</taxon>
        <taxon>Gunneridae</taxon>
        <taxon>Pentapetalae</taxon>
        <taxon>rosids</taxon>
        <taxon>fabids</taxon>
        <taxon>Fabales</taxon>
        <taxon>Fabaceae</taxon>
        <taxon>Papilionoideae</taxon>
        <taxon>50 kb inversion clade</taxon>
        <taxon>NPAAA clade</taxon>
        <taxon>indigoferoid/millettioid clade</taxon>
        <taxon>Phaseoleae</taxon>
        <taxon>Vigna</taxon>
    </lineage>
</organism>
<accession>A0AAQ3PE04</accession>
<sequence length="124" mass="14084">MAASTSLSKVSTRCWSSLMERAWSAVREALEKVSSSTKTALVRRSFWRDSRFDDISVRFVIAPLHRSPFSFSPVIVIISLPSTNPPLSLINFLLLFSFMKNDTVSTLFDTTHSICHFVNYFLIC</sequence>
<name>A0AAQ3PE04_VIGMU</name>
<evidence type="ECO:0000313" key="1">
    <source>
        <dbReference type="EMBL" id="WVZ26683.1"/>
    </source>
</evidence>
<evidence type="ECO:0000313" key="2">
    <source>
        <dbReference type="Proteomes" id="UP001374535"/>
    </source>
</evidence>
<gene>
    <name evidence="1" type="ORF">V8G54_005227</name>
</gene>